<evidence type="ECO:0000313" key="2">
    <source>
        <dbReference type="EMBL" id="GGH10001.1"/>
    </source>
</evidence>
<feature type="transmembrane region" description="Helical" evidence="1">
    <location>
        <begin position="137"/>
        <end position="156"/>
    </location>
</feature>
<keyword evidence="1" id="KW-0472">Membrane</keyword>
<dbReference type="SUPFAM" id="SSF158560">
    <property type="entry name" value="BH3980-like"/>
    <property type="match status" value="1"/>
</dbReference>
<evidence type="ECO:0000256" key="1">
    <source>
        <dbReference type="SAM" id="Phobius"/>
    </source>
</evidence>
<keyword evidence="1" id="KW-0812">Transmembrane</keyword>
<sequence length="228" mass="26069">MSNHDMDNQLQKLSQQMNPANQVYFEEMLNYISPDSTTLSRAKREEILTDLAKKIIKNQKKAIQAQELFGEDAVAYCKDLIEDVLMRKPRTLKDKIKYYTMIPWVALTWLFFIYMITGFMGKWFEGELEYTEINASTLLLIAVLSIVLIEAVTRFLGPGPKEEESNEVPRKFDLKALGIYIGVAVVLIAVFMMLGQLMPTFTISPWGSLILFLVGVVGHIFIFGRRGK</sequence>
<dbReference type="Gene3D" id="1.10.1900.10">
    <property type="entry name" value="c-terminal domain of poly(a) binding protein"/>
    <property type="match status" value="1"/>
</dbReference>
<comment type="caution">
    <text evidence="2">The sequence shown here is derived from an EMBL/GenBank/DDBJ whole genome shotgun (WGS) entry which is preliminary data.</text>
</comment>
<feature type="transmembrane region" description="Helical" evidence="1">
    <location>
        <begin position="203"/>
        <end position="223"/>
    </location>
</feature>
<dbReference type="EMBL" id="BMFT01000001">
    <property type="protein sequence ID" value="GGH10001.1"/>
    <property type="molecule type" value="Genomic_DNA"/>
</dbReference>
<evidence type="ECO:0000313" key="3">
    <source>
        <dbReference type="Proteomes" id="UP000659344"/>
    </source>
</evidence>
<accession>A0ABQ1Y2J5</accession>
<dbReference type="RefSeq" id="WP_188534814.1">
    <property type="nucleotide sequence ID" value="NZ_BMFT01000001.1"/>
</dbReference>
<name>A0ABQ1Y2J5_9BACL</name>
<feature type="transmembrane region" description="Helical" evidence="1">
    <location>
        <begin position="96"/>
        <end position="117"/>
    </location>
</feature>
<feature type="transmembrane region" description="Helical" evidence="1">
    <location>
        <begin position="177"/>
        <end position="197"/>
    </location>
</feature>
<keyword evidence="1" id="KW-1133">Transmembrane helix</keyword>
<protein>
    <recommendedName>
        <fullName evidence="4">DUF1129 family protein</fullName>
    </recommendedName>
</protein>
<reference evidence="3" key="1">
    <citation type="journal article" date="2019" name="Int. J. Syst. Evol. Microbiol.">
        <title>The Global Catalogue of Microorganisms (GCM) 10K type strain sequencing project: providing services to taxonomists for standard genome sequencing and annotation.</title>
        <authorList>
            <consortium name="The Broad Institute Genomics Platform"/>
            <consortium name="The Broad Institute Genome Sequencing Center for Infectious Disease"/>
            <person name="Wu L."/>
            <person name="Ma J."/>
        </authorList>
    </citation>
    <scope>NUCLEOTIDE SEQUENCE [LARGE SCALE GENOMIC DNA]</scope>
    <source>
        <strain evidence="3">CGMCC 1.12769</strain>
    </source>
</reference>
<dbReference type="InterPro" id="IPR009214">
    <property type="entry name" value="DUF1129"/>
</dbReference>
<dbReference type="Pfam" id="PF06570">
    <property type="entry name" value="DUF1129"/>
    <property type="match status" value="1"/>
</dbReference>
<keyword evidence="3" id="KW-1185">Reference proteome</keyword>
<evidence type="ECO:0008006" key="4">
    <source>
        <dbReference type="Google" id="ProtNLM"/>
    </source>
</evidence>
<proteinExistence type="predicted"/>
<dbReference type="Proteomes" id="UP000659344">
    <property type="component" value="Unassembled WGS sequence"/>
</dbReference>
<organism evidence="2 3">
    <name type="scientific">Paenibacillus segetis</name>
    <dbReference type="NCBI Taxonomy" id="1325360"/>
    <lineage>
        <taxon>Bacteria</taxon>
        <taxon>Bacillati</taxon>
        <taxon>Bacillota</taxon>
        <taxon>Bacilli</taxon>
        <taxon>Bacillales</taxon>
        <taxon>Paenibacillaceae</taxon>
        <taxon>Paenibacillus</taxon>
    </lineage>
</organism>
<gene>
    <name evidence="2" type="ORF">GCM10008013_01200</name>
</gene>